<dbReference type="Proteomes" id="UP001595733">
    <property type="component" value="Unassembled WGS sequence"/>
</dbReference>
<dbReference type="EMBL" id="JBHSEF010000026">
    <property type="protein sequence ID" value="MFC4355855.1"/>
    <property type="molecule type" value="Genomic_DNA"/>
</dbReference>
<dbReference type="InterPro" id="IPR001375">
    <property type="entry name" value="Peptidase_S9_cat"/>
</dbReference>
<keyword evidence="2" id="KW-0378">Hydrolase</keyword>
<dbReference type="InterPro" id="IPR029058">
    <property type="entry name" value="AB_hydrolase_fold"/>
</dbReference>
<dbReference type="SUPFAM" id="SSF55811">
    <property type="entry name" value="Nudix"/>
    <property type="match status" value="1"/>
</dbReference>
<dbReference type="InterPro" id="IPR020084">
    <property type="entry name" value="NUDIX_hydrolase_CS"/>
</dbReference>
<accession>A0ABV8UZH7</accession>
<dbReference type="RefSeq" id="WP_378142417.1">
    <property type="nucleotide sequence ID" value="NZ_JBHSEF010000026.1"/>
</dbReference>
<dbReference type="Pfam" id="PF00293">
    <property type="entry name" value="NUDIX"/>
    <property type="match status" value="1"/>
</dbReference>
<evidence type="ECO:0000256" key="1">
    <source>
        <dbReference type="ARBA" id="ARBA00005582"/>
    </source>
</evidence>
<dbReference type="PROSITE" id="PS51462">
    <property type="entry name" value="NUDIX"/>
    <property type="match status" value="1"/>
</dbReference>
<dbReference type="InterPro" id="IPR000086">
    <property type="entry name" value="NUDIX_hydrolase_dom"/>
</dbReference>
<feature type="domain" description="Nudix hydrolase" evidence="3">
    <location>
        <begin position="20"/>
        <end position="141"/>
    </location>
</feature>
<dbReference type="Gene3D" id="3.90.79.10">
    <property type="entry name" value="Nucleoside Triphosphate Pyrophosphohydrolase"/>
    <property type="match status" value="1"/>
</dbReference>
<dbReference type="Pfam" id="PF00326">
    <property type="entry name" value="Peptidase_S9"/>
    <property type="match status" value="1"/>
</dbReference>
<sequence>MQFQDGRGIPVTLSFKEHSFAESATHILVIVRKRHQFLLTEHQERGFEFPGGKVEADEMPEEAAFREVYEETGVEISDLQFFAEYRVETETPFVKRVFLAKYLDERPFHAEHETKGRVWRTIREIEHQPNKSFYMTDAGMETMVSKLKQLFPEVHKHRIPSPHPDVKLEEVSYYSGPFIVKGWLASPREESNRSIVYLRGGINQIGKVRAARIAQIASQGFVVFAPHYRGSFGGEGKDEFVGEDRQDAYAAVDYLKTLGMKSIHLFAFSRGGIMALWTAVKRPEVTSLVTWGGVSSIYLTYKERVDMRRMMKRIYGGSPNTAKEAFEARDVLTQLHQISCPVRIIHGELDTNVGFEHATLLEEGLKREGKQVETQYLQKHHHFVPDPLNRQIVREALEWMKRQE</sequence>
<reference evidence="5" key="1">
    <citation type="journal article" date="2019" name="Int. J. Syst. Evol. Microbiol.">
        <title>The Global Catalogue of Microorganisms (GCM) 10K type strain sequencing project: providing services to taxonomists for standard genome sequencing and annotation.</title>
        <authorList>
            <consortium name="The Broad Institute Genomics Platform"/>
            <consortium name="The Broad Institute Genome Sequencing Center for Infectious Disease"/>
            <person name="Wu L."/>
            <person name="Ma J."/>
        </authorList>
    </citation>
    <scope>NUCLEOTIDE SEQUENCE [LARGE SCALE GENOMIC DNA]</scope>
    <source>
        <strain evidence="5">CCUG 50353</strain>
    </source>
</reference>
<evidence type="ECO:0000313" key="5">
    <source>
        <dbReference type="Proteomes" id="UP001595733"/>
    </source>
</evidence>
<proteinExistence type="inferred from homology"/>
<comment type="caution">
    <text evidence="4">The sequence shown here is derived from an EMBL/GenBank/DDBJ whole genome shotgun (WGS) entry which is preliminary data.</text>
</comment>
<evidence type="ECO:0000259" key="3">
    <source>
        <dbReference type="PROSITE" id="PS51462"/>
    </source>
</evidence>
<dbReference type="InterPro" id="IPR015797">
    <property type="entry name" value="NUDIX_hydrolase-like_dom_sf"/>
</dbReference>
<dbReference type="InterPro" id="IPR020476">
    <property type="entry name" value="Nudix_hydrolase"/>
</dbReference>
<dbReference type="Gene3D" id="3.40.50.1820">
    <property type="entry name" value="alpha/beta hydrolase"/>
    <property type="match status" value="1"/>
</dbReference>
<gene>
    <name evidence="4" type="ORF">ACFO0S_12415</name>
</gene>
<dbReference type="SUPFAM" id="SSF53474">
    <property type="entry name" value="alpha/beta-Hydrolases"/>
    <property type="match status" value="1"/>
</dbReference>
<keyword evidence="5" id="KW-1185">Reference proteome</keyword>
<comment type="similarity">
    <text evidence="1">Belongs to the Nudix hydrolase family.</text>
</comment>
<evidence type="ECO:0000313" key="4">
    <source>
        <dbReference type="EMBL" id="MFC4355855.1"/>
    </source>
</evidence>
<dbReference type="PANTHER" id="PTHR43736">
    <property type="entry name" value="ADP-RIBOSE PYROPHOSPHATASE"/>
    <property type="match status" value="1"/>
</dbReference>
<name>A0ABV8UZH7_9BACL</name>
<dbReference type="PANTHER" id="PTHR43736:SF1">
    <property type="entry name" value="DIHYDRONEOPTERIN TRIPHOSPHATE DIPHOSPHATASE"/>
    <property type="match status" value="1"/>
</dbReference>
<organism evidence="4 5">
    <name type="scientific">Chryseomicrobium palamuruense</name>
    <dbReference type="NCBI Taxonomy" id="682973"/>
    <lineage>
        <taxon>Bacteria</taxon>
        <taxon>Bacillati</taxon>
        <taxon>Bacillota</taxon>
        <taxon>Bacilli</taxon>
        <taxon>Bacillales</taxon>
        <taxon>Caryophanaceae</taxon>
        <taxon>Chryseomicrobium</taxon>
    </lineage>
</organism>
<evidence type="ECO:0000256" key="2">
    <source>
        <dbReference type="ARBA" id="ARBA00022801"/>
    </source>
</evidence>
<dbReference type="PRINTS" id="PR00502">
    <property type="entry name" value="NUDIXFAMILY"/>
</dbReference>
<dbReference type="PROSITE" id="PS00893">
    <property type="entry name" value="NUDIX_BOX"/>
    <property type="match status" value="1"/>
</dbReference>
<protein>
    <submittedName>
        <fullName evidence="4">Prolyl oligopeptidase family serine peptidase</fullName>
    </submittedName>
</protein>